<dbReference type="Proteomes" id="UP000828048">
    <property type="component" value="Chromosome 12"/>
</dbReference>
<proteinExistence type="predicted"/>
<protein>
    <submittedName>
        <fullName evidence="1">Uncharacterized protein</fullName>
    </submittedName>
</protein>
<accession>A0ACB7ZBZ9</accession>
<gene>
    <name evidence="1" type="ORF">Vadar_015478</name>
</gene>
<evidence type="ECO:0000313" key="2">
    <source>
        <dbReference type="Proteomes" id="UP000828048"/>
    </source>
</evidence>
<name>A0ACB7ZBZ9_9ERIC</name>
<evidence type="ECO:0000313" key="1">
    <source>
        <dbReference type="EMBL" id="KAH7863269.1"/>
    </source>
</evidence>
<organism evidence="1 2">
    <name type="scientific">Vaccinium darrowii</name>
    <dbReference type="NCBI Taxonomy" id="229202"/>
    <lineage>
        <taxon>Eukaryota</taxon>
        <taxon>Viridiplantae</taxon>
        <taxon>Streptophyta</taxon>
        <taxon>Embryophyta</taxon>
        <taxon>Tracheophyta</taxon>
        <taxon>Spermatophyta</taxon>
        <taxon>Magnoliopsida</taxon>
        <taxon>eudicotyledons</taxon>
        <taxon>Gunneridae</taxon>
        <taxon>Pentapetalae</taxon>
        <taxon>asterids</taxon>
        <taxon>Ericales</taxon>
        <taxon>Ericaceae</taxon>
        <taxon>Vaccinioideae</taxon>
        <taxon>Vaccinieae</taxon>
        <taxon>Vaccinium</taxon>
    </lineage>
</organism>
<keyword evidence="2" id="KW-1185">Reference proteome</keyword>
<sequence>MVKHGSKTQVAVKKLDKLSQGGEREFKAEVTAIGKTHHKNLVQLVSYCYEGPHRLLVYEFMSNGRLADFLFGIRRPDWYQRVQIALGIARGLIYLYEECSNPIIHCDVKPQTYSLTNCSYHEFLTSDWQNLYCSIKLEPIRGKSVAQEFEDEERVILADWAYDRFREGTIDALVDKDDAAVNDIETLIRWVIIAIWCIYTRGSVAKACHEYGHANA</sequence>
<dbReference type="EMBL" id="CM037162">
    <property type="protein sequence ID" value="KAH7863269.1"/>
    <property type="molecule type" value="Genomic_DNA"/>
</dbReference>
<comment type="caution">
    <text evidence="1">The sequence shown here is derived from an EMBL/GenBank/DDBJ whole genome shotgun (WGS) entry which is preliminary data.</text>
</comment>
<reference evidence="1 2" key="1">
    <citation type="journal article" date="2021" name="Hortic Res">
        <title>High-quality reference genome and annotation aids understanding of berry development for evergreen blueberry (Vaccinium darrowii).</title>
        <authorList>
            <person name="Yu J."/>
            <person name="Hulse-Kemp A.M."/>
            <person name="Babiker E."/>
            <person name="Staton M."/>
        </authorList>
    </citation>
    <scope>NUCLEOTIDE SEQUENCE [LARGE SCALE GENOMIC DNA]</scope>
    <source>
        <strain evidence="2">cv. NJ 8807/NJ 8810</strain>
        <tissue evidence="1">Young leaf</tissue>
    </source>
</reference>